<gene>
    <name evidence="1" type="ORF">FHG85_02560</name>
</gene>
<reference evidence="1 2" key="1">
    <citation type="submission" date="2019-07" db="EMBL/GenBank/DDBJ databases">
        <title>Thalassofilum flectens gen. nov., sp. nov., a novel moderate thermophilic anaerobe from a shallow sea hot spring in Kunashir Island (Russia), representing a new family in the order Bacteroidales, and proposal of Thalassofilacea fam. nov.</title>
        <authorList>
            <person name="Kochetkova T.V."/>
            <person name="Podosokorskaya O.A."/>
            <person name="Novikov A."/>
            <person name="Elcheninov A.G."/>
            <person name="Toshchakov S.V."/>
            <person name="Kublanov I.V."/>
        </authorList>
    </citation>
    <scope>NUCLEOTIDE SEQUENCE [LARGE SCALE GENOMIC DNA]</scope>
    <source>
        <strain evidence="1 2">38-H</strain>
    </source>
</reference>
<evidence type="ECO:0000313" key="1">
    <source>
        <dbReference type="EMBL" id="QKG79189.1"/>
    </source>
</evidence>
<keyword evidence="2" id="KW-1185">Reference proteome</keyword>
<sequence length="352" mass="40976">MRLLYFTLFVTTSFILNSCLSNNHETDFADFPEYNEISTANVVQLPSILIFPNSIRVSDTLLFILDIKDVSGFLKIYSKKDFHLIKTFGEIGKGPNEFLNPHLSYVNTKKNVIFLSDVAGKKLYKIDLKKLIFSKVTTLSDYSISYKEYYQLFSSFALSSDGKFYASGPKGYDRFVLWDSAFNISNLGGKPLEDWDLEEPIRSLFYFNFLVYDSINHSIFCAYLNKDRICKFDINSKKTFEIFGKKHKDKRPESIGLNGLNQDYRAFGDLKIWETNLIAPYLGDNQIYYKNDGYEFVWPQKLLVFDLNLNPKVILKLNHQILSMDIDESGLLYILTPDEENKLYIYNLKKYL</sequence>
<dbReference type="SUPFAM" id="SSF50969">
    <property type="entry name" value="YVTN repeat-like/Quinoprotein amine dehydrogenase"/>
    <property type="match status" value="1"/>
</dbReference>
<protein>
    <recommendedName>
        <fullName evidence="3">6-bladed beta-propeller</fullName>
    </recommendedName>
</protein>
<evidence type="ECO:0008006" key="3">
    <source>
        <dbReference type="Google" id="ProtNLM"/>
    </source>
</evidence>
<proteinExistence type="predicted"/>
<dbReference type="Proteomes" id="UP000500961">
    <property type="component" value="Chromosome"/>
</dbReference>
<name>A0A7D3Y348_9BACT</name>
<accession>A0A7D3Y348</accession>
<dbReference type="AlphaFoldDB" id="A0A7D3Y348"/>
<dbReference type="EMBL" id="CP041345">
    <property type="protein sequence ID" value="QKG79189.1"/>
    <property type="molecule type" value="Genomic_DNA"/>
</dbReference>
<dbReference type="InterPro" id="IPR011044">
    <property type="entry name" value="Quino_amine_DH_bsu"/>
</dbReference>
<dbReference type="RefSeq" id="WP_173072710.1">
    <property type="nucleotide sequence ID" value="NZ_CP041345.1"/>
</dbReference>
<dbReference type="Pfam" id="PF15869">
    <property type="entry name" value="TolB_like"/>
    <property type="match status" value="1"/>
</dbReference>
<evidence type="ECO:0000313" key="2">
    <source>
        <dbReference type="Proteomes" id="UP000500961"/>
    </source>
</evidence>
<organism evidence="1 2">
    <name type="scientific">Tenuifilum thalassicum</name>
    <dbReference type="NCBI Taxonomy" id="2590900"/>
    <lineage>
        <taxon>Bacteria</taxon>
        <taxon>Pseudomonadati</taxon>
        <taxon>Bacteroidota</taxon>
        <taxon>Bacteroidia</taxon>
        <taxon>Bacteroidales</taxon>
        <taxon>Tenuifilaceae</taxon>
        <taxon>Tenuifilum</taxon>
    </lineage>
</organism>
<dbReference type="KEGG" id="ttz:FHG85_02560"/>